<evidence type="ECO:0000313" key="2">
    <source>
        <dbReference type="EMBL" id="MXV17726.1"/>
    </source>
</evidence>
<keyword evidence="3" id="KW-1185">Reference proteome</keyword>
<gene>
    <name evidence="2" type="ORF">GS398_20660</name>
</gene>
<reference evidence="2 3" key="1">
    <citation type="submission" date="2019-11" db="EMBL/GenBank/DDBJ databases">
        <title>Pedobacter sp. HMF7056 Genome sequencing and assembly.</title>
        <authorList>
            <person name="Kang H."/>
            <person name="Kim H."/>
            <person name="Joh K."/>
        </authorList>
    </citation>
    <scope>NUCLEOTIDE SEQUENCE [LARGE SCALE GENOMIC DNA]</scope>
    <source>
        <strain evidence="2 3">HMF7056</strain>
    </source>
</reference>
<dbReference type="Proteomes" id="UP000451233">
    <property type="component" value="Unassembled WGS sequence"/>
</dbReference>
<dbReference type="AlphaFoldDB" id="A0A7K1Y4T4"/>
<organism evidence="2 3">
    <name type="scientific">Hufsiella ginkgonis</name>
    <dbReference type="NCBI Taxonomy" id="2695274"/>
    <lineage>
        <taxon>Bacteria</taxon>
        <taxon>Pseudomonadati</taxon>
        <taxon>Bacteroidota</taxon>
        <taxon>Sphingobacteriia</taxon>
        <taxon>Sphingobacteriales</taxon>
        <taxon>Sphingobacteriaceae</taxon>
        <taxon>Hufsiella</taxon>
    </lineage>
</organism>
<feature type="region of interest" description="Disordered" evidence="1">
    <location>
        <begin position="1"/>
        <end position="24"/>
    </location>
</feature>
<comment type="caution">
    <text evidence="2">The sequence shown here is derived from an EMBL/GenBank/DDBJ whole genome shotgun (WGS) entry which is preliminary data.</text>
</comment>
<name>A0A7K1Y4T4_9SPHI</name>
<accession>A0A7K1Y4T4</accession>
<proteinExistence type="predicted"/>
<sequence length="165" mass="19606">MERLTKPNLKTEQPVHTDRPHRGPHAKYWRKAQKTYKGTAGIINELITSYYNSISDLAKSHVCKLPNNPDRVYYEEGLMNDGKSAESMHIFMTPHFYWYLCCPLGFNYQVHCSFTDCPFEQEIREEIARHDHLRNNVIFRDNRNCRTAFQIAINTRAERYVHRIK</sequence>
<evidence type="ECO:0000256" key="1">
    <source>
        <dbReference type="SAM" id="MobiDB-lite"/>
    </source>
</evidence>
<dbReference type="RefSeq" id="WP_160908740.1">
    <property type="nucleotide sequence ID" value="NZ_WVHS01000006.1"/>
</dbReference>
<protein>
    <submittedName>
        <fullName evidence="2">Uncharacterized protein</fullName>
    </submittedName>
</protein>
<evidence type="ECO:0000313" key="3">
    <source>
        <dbReference type="Proteomes" id="UP000451233"/>
    </source>
</evidence>
<dbReference type="EMBL" id="WVHS01000006">
    <property type="protein sequence ID" value="MXV17726.1"/>
    <property type="molecule type" value="Genomic_DNA"/>
</dbReference>